<keyword evidence="1" id="KW-0812">Transmembrane</keyword>
<keyword evidence="1" id="KW-0472">Membrane</keyword>
<protein>
    <recommendedName>
        <fullName evidence="2">DUF4190 domain-containing protein</fullName>
    </recommendedName>
</protein>
<evidence type="ECO:0000256" key="1">
    <source>
        <dbReference type="SAM" id="Phobius"/>
    </source>
</evidence>
<dbReference type="Pfam" id="PF13828">
    <property type="entry name" value="DUF4190"/>
    <property type="match status" value="1"/>
</dbReference>
<dbReference type="EMBL" id="VGIR01000014">
    <property type="protein sequence ID" value="MBM3330925.1"/>
    <property type="molecule type" value="Genomic_DNA"/>
</dbReference>
<feature type="domain" description="DUF4190" evidence="2">
    <location>
        <begin position="53"/>
        <end position="109"/>
    </location>
</feature>
<organism evidence="3 4">
    <name type="scientific">candidate division WOR-3 bacterium</name>
    <dbReference type="NCBI Taxonomy" id="2052148"/>
    <lineage>
        <taxon>Bacteria</taxon>
        <taxon>Bacteria division WOR-3</taxon>
    </lineage>
</organism>
<name>A0A937XH19_UNCW3</name>
<dbReference type="AlphaFoldDB" id="A0A937XH19"/>
<evidence type="ECO:0000313" key="3">
    <source>
        <dbReference type="EMBL" id="MBM3330925.1"/>
    </source>
</evidence>
<dbReference type="Proteomes" id="UP000779900">
    <property type="component" value="Unassembled WGS sequence"/>
</dbReference>
<sequence>MMCPACGSRNPRTVRVCGTCGTVMSEVPRTRFRYEQEALDKRQTTAYGRTRALSILVLILGLMSLTPTTFVTGIPAIILATVALKKRRPGRGMAYTGLVAGAFGTLVLTFVMLLPMIAWQRERHRVALVKQNMLAYQDAMRSFAAENYGRYPKSALSWEKEDEEGMVLHFKNDIGYLSSIPFNPYTREQYRKGKDFFYLPEELAETELNSIADRREARCPYVGLSAPGGVRGTIIITGWSPPESEGSPVEYAIVGFGRNTAEPLRRGRDFFVLHN</sequence>
<evidence type="ECO:0000313" key="4">
    <source>
        <dbReference type="Proteomes" id="UP000779900"/>
    </source>
</evidence>
<comment type="caution">
    <text evidence="3">The sequence shown here is derived from an EMBL/GenBank/DDBJ whole genome shotgun (WGS) entry which is preliminary data.</text>
</comment>
<dbReference type="InterPro" id="IPR025241">
    <property type="entry name" value="DUF4190"/>
</dbReference>
<feature type="transmembrane region" description="Helical" evidence="1">
    <location>
        <begin position="55"/>
        <end position="82"/>
    </location>
</feature>
<accession>A0A937XH19</accession>
<proteinExistence type="predicted"/>
<feature type="transmembrane region" description="Helical" evidence="1">
    <location>
        <begin position="94"/>
        <end position="119"/>
    </location>
</feature>
<gene>
    <name evidence="3" type="ORF">FJY68_03625</name>
</gene>
<reference evidence="3" key="1">
    <citation type="submission" date="2019-03" db="EMBL/GenBank/DDBJ databases">
        <title>Lake Tanganyika Metagenome-Assembled Genomes (MAGs).</title>
        <authorList>
            <person name="Tran P."/>
        </authorList>
    </citation>
    <scope>NUCLEOTIDE SEQUENCE</scope>
    <source>
        <strain evidence="3">K_DeepCast_150m_m2_040</strain>
    </source>
</reference>
<evidence type="ECO:0000259" key="2">
    <source>
        <dbReference type="Pfam" id="PF13828"/>
    </source>
</evidence>
<keyword evidence="1" id="KW-1133">Transmembrane helix</keyword>